<evidence type="ECO:0000256" key="4">
    <source>
        <dbReference type="ARBA" id="ARBA00022679"/>
    </source>
</evidence>
<evidence type="ECO:0000256" key="7">
    <source>
        <dbReference type="SAM" id="Phobius"/>
    </source>
</evidence>
<dbReference type="PANTHER" id="PTHR45436">
    <property type="entry name" value="SENSOR HISTIDINE KINASE YKOH"/>
    <property type="match status" value="1"/>
</dbReference>
<dbReference type="Proteomes" id="UP001550628">
    <property type="component" value="Unassembled WGS sequence"/>
</dbReference>
<evidence type="ECO:0000256" key="2">
    <source>
        <dbReference type="ARBA" id="ARBA00012438"/>
    </source>
</evidence>
<comment type="catalytic activity">
    <reaction evidence="1">
        <text>ATP + protein L-histidine = ADP + protein N-phospho-L-histidine.</text>
        <dbReference type="EC" id="2.7.13.3"/>
    </reaction>
</comment>
<evidence type="ECO:0000259" key="8">
    <source>
        <dbReference type="SMART" id="SM00387"/>
    </source>
</evidence>
<gene>
    <name evidence="9" type="ORF">ABZ510_21675</name>
</gene>
<dbReference type="InterPro" id="IPR003594">
    <property type="entry name" value="HATPase_dom"/>
</dbReference>
<keyword evidence="10" id="KW-1185">Reference proteome</keyword>
<feature type="domain" description="Histidine kinase/HSP90-like ATPase" evidence="8">
    <location>
        <begin position="558"/>
        <end position="670"/>
    </location>
</feature>
<evidence type="ECO:0000256" key="3">
    <source>
        <dbReference type="ARBA" id="ARBA00022553"/>
    </source>
</evidence>
<keyword evidence="7" id="KW-0472">Membrane</keyword>
<evidence type="ECO:0000313" key="9">
    <source>
        <dbReference type="EMBL" id="MEU1954462.1"/>
    </source>
</evidence>
<keyword evidence="7" id="KW-0812">Transmembrane</keyword>
<dbReference type="PANTHER" id="PTHR45436:SF5">
    <property type="entry name" value="SENSOR HISTIDINE KINASE TRCS"/>
    <property type="match status" value="1"/>
</dbReference>
<evidence type="ECO:0000256" key="1">
    <source>
        <dbReference type="ARBA" id="ARBA00000085"/>
    </source>
</evidence>
<sequence length="795" mass="84052">MAVRRHLPEVLVRAFRSGADATRGRLGIRARLLSIVLITSVTLVVVGVGAAGYLVKSSVTATIWANLISGTTTPVISMVQTFEEERRLSLLYLAGDPNAAGGLVDARKRSDIALAAVIAKGEAAQRLNPDGSAAELETFRPLYNRVPGVRTAIDSRAMPHAEAFEFFSTVIGTIPKASMVAARVAPDAKLGIALGYGVEPLRAAEALSQADTLGAVALTRGELTTAELLEFTRYAGEVRSQVAYSATVLTGSRLAQLRAITDSPDWQQVTAMQDALILRGPVPAADAAAETSDSGYDSEQSTETGPAPLPMTVPAWQDASVRVSAALLSLWENQSRDAHAIARSEGTDTAGISLIGGIAVLIVTAVALLAALIGANRFIARMRRLRDDTLELADVRLPDLMRRLDDGAEIDTAAEVAHLDFGTDELGEVADAFNRAQVAAVSAAVAESKTRAGFRTVFLNIAHRNQLAVHRQLALLDKAERQEENADQLELLFELDHLATRARRHAENLIVLGGEQPGRRRRKPVPLWDLVRGAAAESQDYTRIHTGRIPDLKITGPATADLIHLLAELMENATTFSPPESRVEVSAAVVGRGVAVEVADRGLGMSAEEIIERNELLAAPPDFGVAALTGETRLGLFVVATLAARHGVTVRLADSVYGGIKAVVVIPAALLETTDPTEPPAEPASATAPPAASPDTASGESVAAQPQAAAAPPATTAPGDGTRPALPRRRRQLAEPEATEAPVTEETPRTRTPEQARNLMAAIEGGTRSGRHPHPDPTAADRPRQEGDDDNSSAH</sequence>
<dbReference type="InterPro" id="IPR050428">
    <property type="entry name" value="TCS_sensor_his_kinase"/>
</dbReference>
<feature type="region of interest" description="Disordered" evidence="6">
    <location>
        <begin position="288"/>
        <end position="312"/>
    </location>
</feature>
<accession>A0ABV2WUC8</accession>
<evidence type="ECO:0000256" key="6">
    <source>
        <dbReference type="SAM" id="MobiDB-lite"/>
    </source>
</evidence>
<dbReference type="Gene3D" id="3.30.565.10">
    <property type="entry name" value="Histidine kinase-like ATPase, C-terminal domain"/>
    <property type="match status" value="1"/>
</dbReference>
<protein>
    <recommendedName>
        <fullName evidence="2">histidine kinase</fullName>
        <ecNumber evidence="2">2.7.13.3</ecNumber>
    </recommendedName>
</protein>
<feature type="transmembrane region" description="Helical" evidence="7">
    <location>
        <begin position="32"/>
        <end position="55"/>
    </location>
</feature>
<feature type="compositionally biased region" description="Basic and acidic residues" evidence="6">
    <location>
        <begin position="773"/>
        <end position="786"/>
    </location>
</feature>
<feature type="region of interest" description="Disordered" evidence="6">
    <location>
        <begin position="674"/>
        <end position="795"/>
    </location>
</feature>
<dbReference type="SMART" id="SM00387">
    <property type="entry name" value="HATPase_c"/>
    <property type="match status" value="1"/>
</dbReference>
<dbReference type="RefSeq" id="WP_356958259.1">
    <property type="nucleotide sequence ID" value="NZ_JBEYBD010000012.1"/>
</dbReference>
<dbReference type="Pfam" id="PF08376">
    <property type="entry name" value="NIT"/>
    <property type="match status" value="1"/>
</dbReference>
<feature type="compositionally biased region" description="Low complexity" evidence="6">
    <location>
        <begin position="683"/>
        <end position="718"/>
    </location>
</feature>
<feature type="transmembrane region" description="Helical" evidence="7">
    <location>
        <begin position="352"/>
        <end position="375"/>
    </location>
</feature>
<keyword evidence="7" id="KW-1133">Transmembrane helix</keyword>
<keyword evidence="4" id="KW-0808">Transferase</keyword>
<dbReference type="InterPro" id="IPR013587">
    <property type="entry name" value="Nitrate/nitrite_sensing"/>
</dbReference>
<feature type="compositionally biased region" description="Low complexity" evidence="6">
    <location>
        <begin position="735"/>
        <end position="745"/>
    </location>
</feature>
<comment type="caution">
    <text evidence="9">The sequence shown here is derived from an EMBL/GenBank/DDBJ whole genome shotgun (WGS) entry which is preliminary data.</text>
</comment>
<feature type="compositionally biased region" description="Polar residues" evidence="6">
    <location>
        <begin position="291"/>
        <end position="304"/>
    </location>
</feature>
<organism evidence="9 10">
    <name type="scientific">Nocardia rhamnosiphila</name>
    <dbReference type="NCBI Taxonomy" id="426716"/>
    <lineage>
        <taxon>Bacteria</taxon>
        <taxon>Bacillati</taxon>
        <taxon>Actinomycetota</taxon>
        <taxon>Actinomycetes</taxon>
        <taxon>Mycobacteriales</taxon>
        <taxon>Nocardiaceae</taxon>
        <taxon>Nocardia</taxon>
    </lineage>
</organism>
<evidence type="ECO:0000313" key="10">
    <source>
        <dbReference type="Proteomes" id="UP001550628"/>
    </source>
</evidence>
<evidence type="ECO:0000256" key="5">
    <source>
        <dbReference type="ARBA" id="ARBA00022777"/>
    </source>
</evidence>
<reference evidence="9 10" key="1">
    <citation type="submission" date="2024-06" db="EMBL/GenBank/DDBJ databases">
        <title>The Natural Products Discovery Center: Release of the First 8490 Sequenced Strains for Exploring Actinobacteria Biosynthetic Diversity.</title>
        <authorList>
            <person name="Kalkreuter E."/>
            <person name="Kautsar S.A."/>
            <person name="Yang D."/>
            <person name="Bader C.D."/>
            <person name="Teijaro C.N."/>
            <person name="Fluegel L."/>
            <person name="Davis C.M."/>
            <person name="Simpson J.R."/>
            <person name="Lauterbach L."/>
            <person name="Steele A.D."/>
            <person name="Gui C."/>
            <person name="Meng S."/>
            <person name="Li G."/>
            <person name="Viehrig K."/>
            <person name="Ye F."/>
            <person name="Su P."/>
            <person name="Kiefer A.F."/>
            <person name="Nichols A."/>
            <person name="Cepeda A.J."/>
            <person name="Yan W."/>
            <person name="Fan B."/>
            <person name="Jiang Y."/>
            <person name="Adhikari A."/>
            <person name="Zheng C.-J."/>
            <person name="Schuster L."/>
            <person name="Cowan T.M."/>
            <person name="Smanski M.J."/>
            <person name="Chevrette M.G."/>
            <person name="De Carvalho L.P.S."/>
            <person name="Shen B."/>
        </authorList>
    </citation>
    <scope>NUCLEOTIDE SEQUENCE [LARGE SCALE GENOMIC DNA]</scope>
    <source>
        <strain evidence="9 10">NPDC019708</strain>
    </source>
</reference>
<proteinExistence type="predicted"/>
<keyword evidence="5" id="KW-0418">Kinase</keyword>
<keyword evidence="3" id="KW-0597">Phosphoprotein</keyword>
<dbReference type="Pfam" id="PF02518">
    <property type="entry name" value="HATPase_c"/>
    <property type="match status" value="1"/>
</dbReference>
<dbReference type="InterPro" id="IPR036890">
    <property type="entry name" value="HATPase_C_sf"/>
</dbReference>
<dbReference type="SUPFAM" id="SSF55874">
    <property type="entry name" value="ATPase domain of HSP90 chaperone/DNA topoisomerase II/histidine kinase"/>
    <property type="match status" value="1"/>
</dbReference>
<name>A0ABV2WUC8_9NOCA</name>
<dbReference type="EC" id="2.7.13.3" evidence="2"/>
<dbReference type="EMBL" id="JBEYBF010000015">
    <property type="protein sequence ID" value="MEU1954462.1"/>
    <property type="molecule type" value="Genomic_DNA"/>
</dbReference>